<reference evidence="1 2" key="1">
    <citation type="journal article" date="2023" name="Nucleic Acids Res.">
        <title>The hologenome of Daphnia magna reveals possible DNA methylation and microbiome-mediated evolution of the host genome.</title>
        <authorList>
            <person name="Chaturvedi A."/>
            <person name="Li X."/>
            <person name="Dhandapani V."/>
            <person name="Marshall H."/>
            <person name="Kissane S."/>
            <person name="Cuenca-Cambronero M."/>
            <person name="Asole G."/>
            <person name="Calvet F."/>
            <person name="Ruiz-Romero M."/>
            <person name="Marangio P."/>
            <person name="Guigo R."/>
            <person name="Rago D."/>
            <person name="Mirbahai L."/>
            <person name="Eastwood N."/>
            <person name="Colbourne J.K."/>
            <person name="Zhou J."/>
            <person name="Mallon E."/>
            <person name="Orsini L."/>
        </authorList>
    </citation>
    <scope>NUCLEOTIDE SEQUENCE [LARGE SCALE GENOMIC DNA]</scope>
    <source>
        <strain evidence="1">LRV0_1</strain>
    </source>
</reference>
<dbReference type="Proteomes" id="UP001234178">
    <property type="component" value="Unassembled WGS sequence"/>
</dbReference>
<evidence type="ECO:0000313" key="1">
    <source>
        <dbReference type="EMBL" id="KAK4008191.1"/>
    </source>
</evidence>
<proteinExistence type="predicted"/>
<name>A0ABQ9Z5P0_9CRUS</name>
<comment type="caution">
    <text evidence="1">The sequence shown here is derived from an EMBL/GenBank/DDBJ whole genome shotgun (WGS) entry which is preliminary data.</text>
</comment>
<sequence length="111" mass="12656">MQNCRPVRLSSVNLSSTKSSRGAKFKTFKKHMTYGRYTRSADDDTPPWQQHLTQHQEGRKLGSTFSPFPTADADLAGGDLLVFFLFVYSSGALHHVGEYHQVEIRRKKKKL</sequence>
<accession>A0ABQ9Z5P0</accession>
<evidence type="ECO:0000313" key="2">
    <source>
        <dbReference type="Proteomes" id="UP001234178"/>
    </source>
</evidence>
<protein>
    <submittedName>
        <fullName evidence="1">Uncharacterized protein</fullName>
    </submittedName>
</protein>
<organism evidence="1 2">
    <name type="scientific">Daphnia magna</name>
    <dbReference type="NCBI Taxonomy" id="35525"/>
    <lineage>
        <taxon>Eukaryota</taxon>
        <taxon>Metazoa</taxon>
        <taxon>Ecdysozoa</taxon>
        <taxon>Arthropoda</taxon>
        <taxon>Crustacea</taxon>
        <taxon>Branchiopoda</taxon>
        <taxon>Diplostraca</taxon>
        <taxon>Cladocera</taxon>
        <taxon>Anomopoda</taxon>
        <taxon>Daphniidae</taxon>
        <taxon>Daphnia</taxon>
    </lineage>
</organism>
<dbReference type="EMBL" id="JAOYFB010000002">
    <property type="protein sequence ID" value="KAK4008191.1"/>
    <property type="molecule type" value="Genomic_DNA"/>
</dbReference>
<gene>
    <name evidence="1" type="ORF">OUZ56_013343</name>
</gene>
<keyword evidence="2" id="KW-1185">Reference proteome</keyword>